<dbReference type="Proteomes" id="UP000183832">
    <property type="component" value="Unassembled WGS sequence"/>
</dbReference>
<organism evidence="2 3">
    <name type="scientific">Clunio marinus</name>
    <dbReference type="NCBI Taxonomy" id="568069"/>
    <lineage>
        <taxon>Eukaryota</taxon>
        <taxon>Metazoa</taxon>
        <taxon>Ecdysozoa</taxon>
        <taxon>Arthropoda</taxon>
        <taxon>Hexapoda</taxon>
        <taxon>Insecta</taxon>
        <taxon>Pterygota</taxon>
        <taxon>Neoptera</taxon>
        <taxon>Endopterygota</taxon>
        <taxon>Diptera</taxon>
        <taxon>Nematocera</taxon>
        <taxon>Chironomoidea</taxon>
        <taxon>Chironomidae</taxon>
        <taxon>Clunio</taxon>
    </lineage>
</organism>
<sequence>MESFLIKTSLKTYPDYHSPKISVKEATENMRIYTIARKRNKTKKGVVNRQQGDSLTHSLSDLRSSRITT</sequence>
<reference evidence="2 3" key="1">
    <citation type="submission" date="2015-04" db="EMBL/GenBank/DDBJ databases">
        <authorList>
            <person name="Syromyatnikov M.Y."/>
            <person name="Popov V.N."/>
        </authorList>
    </citation>
    <scope>NUCLEOTIDE SEQUENCE [LARGE SCALE GENOMIC DNA]</scope>
</reference>
<dbReference type="EMBL" id="CVRI01000038">
    <property type="protein sequence ID" value="CRK94219.1"/>
    <property type="molecule type" value="Genomic_DNA"/>
</dbReference>
<proteinExistence type="predicted"/>
<protein>
    <submittedName>
        <fullName evidence="2">CLUMA_CG007734, isoform A</fullName>
    </submittedName>
</protein>
<feature type="region of interest" description="Disordered" evidence="1">
    <location>
        <begin position="40"/>
        <end position="69"/>
    </location>
</feature>
<accession>A0A1J1I1Y3</accession>
<keyword evidence="3" id="KW-1185">Reference proteome</keyword>
<dbReference type="AlphaFoldDB" id="A0A1J1I1Y3"/>
<name>A0A1J1I1Y3_9DIPT</name>
<evidence type="ECO:0000313" key="2">
    <source>
        <dbReference type="EMBL" id="CRK94219.1"/>
    </source>
</evidence>
<feature type="compositionally biased region" description="Polar residues" evidence="1">
    <location>
        <begin position="48"/>
        <end position="69"/>
    </location>
</feature>
<evidence type="ECO:0000313" key="3">
    <source>
        <dbReference type="Proteomes" id="UP000183832"/>
    </source>
</evidence>
<evidence type="ECO:0000256" key="1">
    <source>
        <dbReference type="SAM" id="MobiDB-lite"/>
    </source>
</evidence>
<gene>
    <name evidence="2" type="ORF">CLUMA_CG007734</name>
</gene>